<feature type="domain" description="Nanos-type" evidence="9">
    <location>
        <begin position="75"/>
        <end position="129"/>
    </location>
</feature>
<keyword evidence="2" id="KW-0963">Cytoplasm</keyword>
<keyword evidence="5" id="KW-0862">Zinc</keyword>
<keyword evidence="3" id="KW-0479">Metal-binding</keyword>
<evidence type="ECO:0000256" key="6">
    <source>
        <dbReference type="ARBA" id="ARBA00022845"/>
    </source>
</evidence>
<dbReference type="InterPro" id="IPR024161">
    <property type="entry name" value="Znf_nanos-typ"/>
</dbReference>
<dbReference type="InterPro" id="IPR008705">
    <property type="entry name" value="Nanos/Xcar2"/>
</dbReference>
<dbReference type="GO" id="GO:0003723">
    <property type="term" value="F:RNA binding"/>
    <property type="evidence" value="ECO:0007669"/>
    <property type="project" value="UniProtKB-KW"/>
</dbReference>
<reference evidence="10" key="1">
    <citation type="journal article" date="2020" name="Nature">
        <title>Giant virus diversity and host interactions through global metagenomics.</title>
        <authorList>
            <person name="Schulz F."/>
            <person name="Roux S."/>
            <person name="Paez-Espino D."/>
            <person name="Jungbluth S."/>
            <person name="Walsh D.A."/>
            <person name="Denef V.J."/>
            <person name="McMahon K.D."/>
            <person name="Konstantinidis K.T."/>
            <person name="Eloe-Fadrosh E.A."/>
            <person name="Kyrpides N.C."/>
            <person name="Woyke T."/>
        </authorList>
    </citation>
    <scope>NUCLEOTIDE SEQUENCE</scope>
    <source>
        <strain evidence="10">GVMAG-M-3300020166-5</strain>
    </source>
</reference>
<dbReference type="EMBL" id="MN739283">
    <property type="protein sequence ID" value="QHS96991.1"/>
    <property type="molecule type" value="Genomic_DNA"/>
</dbReference>
<dbReference type="AlphaFoldDB" id="A0A6C0BYU1"/>
<dbReference type="Pfam" id="PF05741">
    <property type="entry name" value="zf-nanos"/>
    <property type="match status" value="2"/>
</dbReference>
<sequence length="375" mass="41242">MSTKFCPVCKSAGKPESVYTSHFVKDKPGPGGVVVCPHLLKQKCGYCKCTGHTPKFCPKLVGKSRTETKPAKTKFCPVCKSAGKPESVYTSHFVKDKPGPDGVVVCPHLLQQKCGYCKCTGHTPKFCPKLAERNAQGGGAKGRRSSHTPYRSSHRSDTFPMSANQRRSVAAAQAATQISDTTFGGGPYTANEMRAAAEMDKMEKTYRHNEGPTWSQVAGRSCAEEPKPLTWGQLSESALSKVNRICSSCGCTEQDIWNCYNVENNAMLERGSLGYTLPDWIRSQVVEDWAPSGMKPKITLEHAKLHGSYANSEEQLHLRLFAQTAYTDEELESADKALEEEIEFDNHLDLMCIPVLKRSSLTPICDSSSWASDDE</sequence>
<protein>
    <recommendedName>
        <fullName evidence="9">Nanos-type domain-containing protein</fullName>
    </recommendedName>
</protein>
<accession>A0A6C0BYU1</accession>
<dbReference type="InterPro" id="IPR038129">
    <property type="entry name" value="Nanos_sf"/>
</dbReference>
<feature type="region of interest" description="Disordered" evidence="8">
    <location>
        <begin position="134"/>
        <end position="159"/>
    </location>
</feature>
<evidence type="ECO:0000256" key="5">
    <source>
        <dbReference type="ARBA" id="ARBA00022833"/>
    </source>
</evidence>
<evidence type="ECO:0000256" key="4">
    <source>
        <dbReference type="ARBA" id="ARBA00022771"/>
    </source>
</evidence>
<keyword evidence="4" id="KW-0863">Zinc-finger</keyword>
<feature type="domain" description="Nanos-type" evidence="9">
    <location>
        <begin position="5"/>
        <end position="59"/>
    </location>
</feature>
<dbReference type="Gene3D" id="4.10.60.30">
    <property type="entry name" value="Nanos, RNA-binding domain"/>
    <property type="match status" value="2"/>
</dbReference>
<dbReference type="PROSITE" id="PS51522">
    <property type="entry name" value="ZF_NANOS"/>
    <property type="match status" value="2"/>
</dbReference>
<evidence type="ECO:0000256" key="7">
    <source>
        <dbReference type="ARBA" id="ARBA00022884"/>
    </source>
</evidence>
<evidence type="ECO:0000313" key="10">
    <source>
        <dbReference type="EMBL" id="QHS96991.1"/>
    </source>
</evidence>
<proteinExistence type="predicted"/>
<dbReference type="GO" id="GO:0008270">
    <property type="term" value="F:zinc ion binding"/>
    <property type="evidence" value="ECO:0007669"/>
    <property type="project" value="UniProtKB-KW"/>
</dbReference>
<evidence type="ECO:0000259" key="9">
    <source>
        <dbReference type="PROSITE" id="PS51522"/>
    </source>
</evidence>
<comment type="subcellular location">
    <subcellularLocation>
        <location evidence="1">Cytoplasm</location>
    </subcellularLocation>
</comment>
<organism evidence="10">
    <name type="scientific">viral metagenome</name>
    <dbReference type="NCBI Taxonomy" id="1070528"/>
    <lineage>
        <taxon>unclassified sequences</taxon>
        <taxon>metagenomes</taxon>
        <taxon>organismal metagenomes</taxon>
    </lineage>
</organism>
<evidence type="ECO:0000256" key="8">
    <source>
        <dbReference type="SAM" id="MobiDB-lite"/>
    </source>
</evidence>
<dbReference type="PANTHER" id="PTHR12887">
    <property type="entry name" value="NANOS PROTEIN"/>
    <property type="match status" value="1"/>
</dbReference>
<dbReference type="GO" id="GO:0005737">
    <property type="term" value="C:cytoplasm"/>
    <property type="evidence" value="ECO:0007669"/>
    <property type="project" value="UniProtKB-SubCell"/>
</dbReference>
<keyword evidence="6" id="KW-0810">Translation regulation</keyword>
<name>A0A6C0BYU1_9ZZZZ</name>
<dbReference type="GO" id="GO:0006417">
    <property type="term" value="P:regulation of translation"/>
    <property type="evidence" value="ECO:0007669"/>
    <property type="project" value="UniProtKB-KW"/>
</dbReference>
<evidence type="ECO:0000256" key="2">
    <source>
        <dbReference type="ARBA" id="ARBA00022490"/>
    </source>
</evidence>
<keyword evidence="7" id="KW-0694">RNA-binding</keyword>
<evidence type="ECO:0000256" key="3">
    <source>
        <dbReference type="ARBA" id="ARBA00022723"/>
    </source>
</evidence>
<evidence type="ECO:0000256" key="1">
    <source>
        <dbReference type="ARBA" id="ARBA00004496"/>
    </source>
</evidence>